<dbReference type="PRINTS" id="PR00926">
    <property type="entry name" value="MITOCARRIER"/>
</dbReference>
<organism evidence="21 22">
    <name type="scientific">Galemys pyrenaicus</name>
    <name type="common">Iberian desman</name>
    <name type="synonym">Pyrenean desman</name>
    <dbReference type="NCBI Taxonomy" id="202257"/>
    <lineage>
        <taxon>Eukaryota</taxon>
        <taxon>Metazoa</taxon>
        <taxon>Chordata</taxon>
        <taxon>Craniata</taxon>
        <taxon>Vertebrata</taxon>
        <taxon>Euteleostomi</taxon>
        <taxon>Mammalia</taxon>
        <taxon>Eutheria</taxon>
        <taxon>Laurasiatheria</taxon>
        <taxon>Eulipotyphla</taxon>
        <taxon>Talpidae</taxon>
        <taxon>Galemys</taxon>
    </lineage>
</organism>
<dbReference type="PROSITE" id="PS50920">
    <property type="entry name" value="SOLCAR"/>
    <property type="match status" value="4"/>
</dbReference>
<feature type="region of interest" description="Disordered" evidence="20">
    <location>
        <begin position="103"/>
        <end position="149"/>
    </location>
</feature>
<sequence>AQSPYLPHCGGVDVHFSGVVDCFRQIVKAQGVLALWNGLAANLLKIVPYFAVMFGTFEFCKRICLYRNGYIVSPLSYKLTPGVDQSLKPQELRELKKFLKSQALRPSQAARRAARGPTPRLLPPRAQPLSGPAAPRSAPAPARLRRRPPGRRLPLYKSAICFAPPQSPGVQAAFLSGAAFARSLFLFNMTDAAVSFAKDFLAGGVAAAISKTAVAPIERVKLLLQVRPGTGEPNREVQHASKQITADKQYKGIIDCVVRIPKEQGVLSFWRGNLANVIRYFPTQALNFAFKDKYKQIFLGGVDKRTQFWRYFAGNLASGGAAGATSLCFVYPLDFARTRLAADVGKAGAEREFKGLGDCLVKISKSDGIKGLYQGFNVSVQGIIIYRAAYFGIYDTAKGMLPDPKNTHIFISWMIAQSVTAVAGLTSYPFDTVRRRMMMQSGRKGTDIMYTGTIDCWRKIARDEGGKAFFKGAWSNVLRGMGGAFVLVLYDEIKKYT</sequence>
<evidence type="ECO:0000256" key="15">
    <source>
        <dbReference type="ARBA" id="ARBA00024169"/>
    </source>
</evidence>
<keyword evidence="3 18" id="KW-0813">Transport</keyword>
<feature type="repeat" description="Solcar" evidence="17">
    <location>
        <begin position="310"/>
        <end position="400"/>
    </location>
</feature>
<evidence type="ECO:0000256" key="7">
    <source>
        <dbReference type="ARBA" id="ARBA00022692"/>
    </source>
</evidence>
<dbReference type="AlphaFoldDB" id="A0A8J6DJG6"/>
<evidence type="ECO:0000256" key="18">
    <source>
        <dbReference type="RuleBase" id="RU000488"/>
    </source>
</evidence>
<comment type="caution">
    <text evidence="19">Lacks conserved residue(s) required for the propagation of feature annotation.</text>
</comment>
<dbReference type="OrthoDB" id="270584at2759"/>
<reference evidence="21" key="1">
    <citation type="journal article" date="2021" name="Evol. Appl.">
        <title>The genome of the Pyrenean desman and the effects of bottlenecks and inbreeding on the genomic landscape of an endangered species.</title>
        <authorList>
            <person name="Escoda L."/>
            <person name="Castresana J."/>
        </authorList>
    </citation>
    <scope>NUCLEOTIDE SEQUENCE</scope>
    <source>
        <strain evidence="21">IBE-C5619</strain>
    </source>
</reference>
<feature type="compositionally biased region" description="Low complexity" evidence="20">
    <location>
        <begin position="128"/>
        <end position="142"/>
    </location>
</feature>
<dbReference type="GO" id="GO:0005471">
    <property type="term" value="F:ATP:ADP antiporter activity"/>
    <property type="evidence" value="ECO:0007669"/>
    <property type="project" value="UniProtKB-UniRule"/>
</dbReference>
<dbReference type="GO" id="GO:1990544">
    <property type="term" value="P:mitochondrial ATP transmembrane transport"/>
    <property type="evidence" value="ECO:0007669"/>
    <property type="project" value="InterPro"/>
</dbReference>
<comment type="catalytic activity">
    <reaction evidence="16">
        <text>ADP(in) + ATP(out) = ADP(out) + ATP(in)</text>
        <dbReference type="Rhea" id="RHEA:34999"/>
        <dbReference type="ChEBI" id="CHEBI:30616"/>
        <dbReference type="ChEBI" id="CHEBI:456216"/>
    </reaction>
</comment>
<evidence type="ECO:0000256" key="10">
    <source>
        <dbReference type="ARBA" id="ARBA00022829"/>
    </source>
</evidence>
<evidence type="ECO:0000256" key="12">
    <source>
        <dbReference type="ARBA" id="ARBA00022990"/>
    </source>
</evidence>
<dbReference type="EMBL" id="JAGFMF010011865">
    <property type="protein sequence ID" value="KAG8510669.1"/>
    <property type="molecule type" value="Genomic_DNA"/>
</dbReference>
<evidence type="ECO:0000256" key="3">
    <source>
        <dbReference type="ARBA" id="ARBA00022448"/>
    </source>
</evidence>
<dbReference type="SUPFAM" id="SSF103506">
    <property type="entry name" value="Mitochondrial carrier"/>
    <property type="match status" value="2"/>
</dbReference>
<dbReference type="Gene3D" id="1.50.40.10">
    <property type="entry name" value="Mitochondrial carrier domain"/>
    <property type="match status" value="2"/>
</dbReference>
<comment type="catalytic activity">
    <reaction evidence="15">
        <text>H(+)(in) = H(+)(out)</text>
        <dbReference type="Rhea" id="RHEA:34979"/>
        <dbReference type="ChEBI" id="CHEBI:15378"/>
    </reaction>
</comment>
<evidence type="ECO:0000256" key="9">
    <source>
        <dbReference type="ARBA" id="ARBA00022792"/>
    </source>
</evidence>
<evidence type="ECO:0000256" key="8">
    <source>
        <dbReference type="ARBA" id="ARBA00022737"/>
    </source>
</evidence>
<dbReference type="PANTHER" id="PTHR45635:SF3">
    <property type="entry name" value="ADP_ATP TRANSLOCASE 2"/>
    <property type="match status" value="1"/>
</dbReference>
<evidence type="ECO:0000256" key="4">
    <source>
        <dbReference type="ARBA" id="ARBA00022449"/>
    </source>
</evidence>
<evidence type="ECO:0000256" key="20">
    <source>
        <dbReference type="SAM" id="MobiDB-lite"/>
    </source>
</evidence>
<keyword evidence="12" id="KW-0007">Acetylation</keyword>
<keyword evidence="22" id="KW-1185">Reference proteome</keyword>
<keyword evidence="6" id="KW-0597">Phosphoprotein</keyword>
<keyword evidence="13" id="KW-0496">Mitochondrion</keyword>
<feature type="transmembrane region" description="Helical" evidence="19">
    <location>
        <begin position="410"/>
        <end position="430"/>
    </location>
</feature>
<feature type="repeat" description="Solcar" evidence="17">
    <location>
        <begin position="411"/>
        <end position="496"/>
    </location>
</feature>
<feature type="repeat" description="Solcar" evidence="17">
    <location>
        <begin position="194"/>
        <end position="297"/>
    </location>
</feature>
<dbReference type="GO" id="GO:0005743">
    <property type="term" value="C:mitochondrial inner membrane"/>
    <property type="evidence" value="ECO:0007669"/>
    <property type="project" value="UniProtKB-SubCell"/>
</dbReference>
<evidence type="ECO:0000256" key="19">
    <source>
        <dbReference type="RuleBase" id="RU368008"/>
    </source>
</evidence>
<evidence type="ECO:0000313" key="22">
    <source>
        <dbReference type="Proteomes" id="UP000700334"/>
    </source>
</evidence>
<evidence type="ECO:0000256" key="2">
    <source>
        <dbReference type="ARBA" id="ARBA00006375"/>
    </source>
</evidence>
<gene>
    <name evidence="21" type="ORF">J0S82_007650</name>
</gene>
<evidence type="ECO:0000256" key="16">
    <source>
        <dbReference type="ARBA" id="ARBA00024537"/>
    </source>
</evidence>
<evidence type="ECO:0000256" key="6">
    <source>
        <dbReference type="ARBA" id="ARBA00022553"/>
    </source>
</evidence>
<evidence type="ECO:0000256" key="1">
    <source>
        <dbReference type="ARBA" id="ARBA00004448"/>
    </source>
</evidence>
<comment type="function">
    <text evidence="19">Catalyzes the exchange of ADP and ATP across the membrane.</text>
</comment>
<dbReference type="PRINTS" id="PR00927">
    <property type="entry name" value="ADPTRNSLCASE"/>
</dbReference>
<comment type="subcellular location">
    <subcellularLocation>
        <location evidence="19">Membrane</location>
        <topology evidence="19">Multi-pass membrane protein</topology>
    </subcellularLocation>
    <subcellularLocation>
        <location evidence="1">Mitochondrion inner membrane</location>
        <topology evidence="1">Multi-pass membrane protein</topology>
    </subcellularLocation>
</comment>
<evidence type="ECO:0000256" key="5">
    <source>
        <dbReference type="ARBA" id="ARBA00022481"/>
    </source>
</evidence>
<dbReference type="GO" id="GO:0007059">
    <property type="term" value="P:chromosome segregation"/>
    <property type="evidence" value="ECO:0007669"/>
    <property type="project" value="UniProtKB-KW"/>
</dbReference>
<evidence type="ECO:0000256" key="11">
    <source>
        <dbReference type="ARBA" id="ARBA00022989"/>
    </source>
</evidence>
<dbReference type="PANTHER" id="PTHR45635">
    <property type="entry name" value="ADP,ATP CARRIER PROTEIN 1-RELATED-RELATED"/>
    <property type="match status" value="1"/>
</dbReference>
<name>A0A8J6DJG6_GALPY</name>
<accession>A0A8J6DJG6</accession>
<dbReference type="InterPro" id="IPR023395">
    <property type="entry name" value="MCP_dom_sf"/>
</dbReference>
<dbReference type="InterPro" id="IPR002113">
    <property type="entry name" value="ADT_euk_type"/>
</dbReference>
<dbReference type="Pfam" id="PF00153">
    <property type="entry name" value="Mito_carr"/>
    <property type="match status" value="4"/>
</dbReference>
<feature type="compositionally biased region" description="Low complexity" evidence="20">
    <location>
        <begin position="109"/>
        <end position="119"/>
    </location>
</feature>
<dbReference type="GO" id="GO:0140021">
    <property type="term" value="P:mitochondrial ADP transmembrane transport"/>
    <property type="evidence" value="ECO:0007669"/>
    <property type="project" value="InterPro"/>
</dbReference>
<keyword evidence="10" id="KW-0159">Chromosome partition</keyword>
<feature type="non-terminal residue" evidence="21">
    <location>
        <position position="497"/>
    </location>
</feature>
<comment type="caution">
    <text evidence="21">The sequence shown here is derived from an EMBL/GenBank/DDBJ whole genome shotgun (WGS) entry which is preliminary data.</text>
</comment>
<dbReference type="InterPro" id="IPR018108">
    <property type="entry name" value="MCP_transmembrane"/>
</dbReference>
<keyword evidence="14 17" id="KW-0472">Membrane</keyword>
<keyword evidence="5" id="KW-0488">Methylation</keyword>
<keyword evidence="9" id="KW-0999">Mitochondrion inner membrane</keyword>
<evidence type="ECO:0000313" key="21">
    <source>
        <dbReference type="EMBL" id="KAG8510669.1"/>
    </source>
</evidence>
<comment type="similarity">
    <text evidence="2 18">Belongs to the mitochondrial carrier (TC 2.A.29) family.</text>
</comment>
<keyword evidence="4" id="KW-0050">Antiport</keyword>
<dbReference type="FunFam" id="1.50.40.10:FF:000002">
    <property type="entry name" value="Putative ADP/ATP translocase 2-like"/>
    <property type="match status" value="1"/>
</dbReference>
<feature type="repeat" description="Solcar" evidence="17">
    <location>
        <begin position="1"/>
        <end position="63"/>
    </location>
</feature>
<comment type="subunit">
    <text evidence="19">Monomer.</text>
</comment>
<evidence type="ECO:0000256" key="13">
    <source>
        <dbReference type="ARBA" id="ARBA00023128"/>
    </source>
</evidence>
<evidence type="ECO:0000256" key="14">
    <source>
        <dbReference type="ARBA" id="ARBA00023136"/>
    </source>
</evidence>
<dbReference type="InterPro" id="IPR002067">
    <property type="entry name" value="MCP"/>
</dbReference>
<keyword evidence="7 17" id="KW-0812">Transmembrane</keyword>
<dbReference type="GO" id="GO:1901029">
    <property type="term" value="P:negative regulation of mitochondrial outer membrane permeabilization involved in apoptotic signaling pathway"/>
    <property type="evidence" value="ECO:0007669"/>
    <property type="project" value="TreeGrafter"/>
</dbReference>
<keyword evidence="11 19" id="KW-1133">Transmembrane helix</keyword>
<evidence type="ECO:0000256" key="17">
    <source>
        <dbReference type="PROSITE-ProRule" id="PRU00282"/>
    </source>
</evidence>
<keyword evidence="8" id="KW-0677">Repeat</keyword>
<proteinExistence type="inferred from homology"/>
<dbReference type="Proteomes" id="UP000700334">
    <property type="component" value="Unassembled WGS sequence"/>
</dbReference>
<protein>
    <recommendedName>
        <fullName evidence="19">ADP/ATP translocase</fullName>
    </recommendedName>
    <alternativeName>
        <fullName evidence="19">ADP,ATP carrier protein</fullName>
    </alternativeName>
</protein>